<evidence type="ECO:0000259" key="4">
    <source>
        <dbReference type="PROSITE" id="PS01124"/>
    </source>
</evidence>
<keyword evidence="6" id="KW-1185">Reference proteome</keyword>
<feature type="domain" description="HTH araC/xylS-type" evidence="4">
    <location>
        <begin position="9"/>
        <end position="114"/>
    </location>
</feature>
<accession>A0ABU0TFP3</accession>
<dbReference type="Pfam" id="PF12833">
    <property type="entry name" value="HTH_18"/>
    <property type="match status" value="1"/>
</dbReference>
<keyword evidence="5" id="KW-0489">Methyltransferase</keyword>
<keyword evidence="2" id="KW-0238">DNA-binding</keyword>
<organism evidence="5 6">
    <name type="scientific">Chryseobacterium camelliae</name>
    <dbReference type="NCBI Taxonomy" id="1265445"/>
    <lineage>
        <taxon>Bacteria</taxon>
        <taxon>Pseudomonadati</taxon>
        <taxon>Bacteroidota</taxon>
        <taxon>Flavobacteriia</taxon>
        <taxon>Flavobacteriales</taxon>
        <taxon>Weeksellaceae</taxon>
        <taxon>Chryseobacterium group</taxon>
        <taxon>Chryseobacterium</taxon>
    </lineage>
</organism>
<reference evidence="5 6" key="1">
    <citation type="submission" date="2023-07" db="EMBL/GenBank/DDBJ databases">
        <title>Functional and genomic diversity of the sorghum phyllosphere microbiome.</title>
        <authorList>
            <person name="Shade A."/>
        </authorList>
    </citation>
    <scope>NUCLEOTIDE SEQUENCE [LARGE SCALE GENOMIC DNA]</scope>
    <source>
        <strain evidence="5 6">SORGH_AS_1064</strain>
    </source>
</reference>
<keyword evidence="1" id="KW-0805">Transcription regulation</keyword>
<protein>
    <submittedName>
        <fullName evidence="5">AraC family transcriptional regulator of adaptative response / methylphosphotriester-DNA alkyltransferase methyltransferase</fullName>
        <ecNumber evidence="5">2.1.1.-</ecNumber>
    </submittedName>
</protein>
<dbReference type="PANTHER" id="PTHR43280:SF32">
    <property type="entry name" value="TRANSCRIPTIONAL REGULATORY PROTEIN"/>
    <property type="match status" value="1"/>
</dbReference>
<gene>
    <name evidence="5" type="ORF">QE404_001021</name>
</gene>
<name>A0ABU0TFP3_9FLAO</name>
<dbReference type="EMBL" id="JAUTAL010000001">
    <property type="protein sequence ID" value="MDQ1095874.1"/>
    <property type="molecule type" value="Genomic_DNA"/>
</dbReference>
<dbReference type="InterPro" id="IPR009057">
    <property type="entry name" value="Homeodomain-like_sf"/>
</dbReference>
<dbReference type="InterPro" id="IPR018060">
    <property type="entry name" value="HTH_AraC"/>
</dbReference>
<dbReference type="GO" id="GO:0008168">
    <property type="term" value="F:methyltransferase activity"/>
    <property type="evidence" value="ECO:0007669"/>
    <property type="project" value="UniProtKB-KW"/>
</dbReference>
<evidence type="ECO:0000256" key="3">
    <source>
        <dbReference type="ARBA" id="ARBA00023163"/>
    </source>
</evidence>
<keyword evidence="5" id="KW-0808">Transferase</keyword>
<dbReference type="SMART" id="SM00342">
    <property type="entry name" value="HTH_ARAC"/>
    <property type="match status" value="1"/>
</dbReference>
<dbReference type="EC" id="2.1.1.-" evidence="5"/>
<dbReference type="PROSITE" id="PS01124">
    <property type="entry name" value="HTH_ARAC_FAMILY_2"/>
    <property type="match status" value="1"/>
</dbReference>
<keyword evidence="3" id="KW-0804">Transcription</keyword>
<dbReference type="RefSeq" id="WP_307447296.1">
    <property type="nucleotide sequence ID" value="NZ_JAUTAL010000001.1"/>
</dbReference>
<evidence type="ECO:0000313" key="6">
    <source>
        <dbReference type="Proteomes" id="UP001225072"/>
    </source>
</evidence>
<evidence type="ECO:0000256" key="1">
    <source>
        <dbReference type="ARBA" id="ARBA00023015"/>
    </source>
</evidence>
<dbReference type="Proteomes" id="UP001225072">
    <property type="component" value="Unassembled WGS sequence"/>
</dbReference>
<dbReference type="Gene3D" id="1.10.10.60">
    <property type="entry name" value="Homeodomain-like"/>
    <property type="match status" value="2"/>
</dbReference>
<evidence type="ECO:0000313" key="5">
    <source>
        <dbReference type="EMBL" id="MDQ1095874.1"/>
    </source>
</evidence>
<comment type="caution">
    <text evidence="5">The sequence shown here is derived from an EMBL/GenBank/DDBJ whole genome shotgun (WGS) entry which is preliminary data.</text>
</comment>
<proteinExistence type="predicted"/>
<sequence>MTRPSDITESFVILIEKHLDDLTNSKEETMFEIEKFAELLCIHPTHLSNTIKQVTGETPCGIYQMKILETAKKLLSDENLAIKEIAYILSYDPSQFTKWFKRFTGETPKSYRRSIAEKI</sequence>
<dbReference type="SUPFAM" id="SSF46689">
    <property type="entry name" value="Homeodomain-like"/>
    <property type="match status" value="1"/>
</dbReference>
<dbReference type="PANTHER" id="PTHR43280">
    <property type="entry name" value="ARAC-FAMILY TRANSCRIPTIONAL REGULATOR"/>
    <property type="match status" value="1"/>
</dbReference>
<evidence type="ECO:0000256" key="2">
    <source>
        <dbReference type="ARBA" id="ARBA00023125"/>
    </source>
</evidence>
<dbReference type="GO" id="GO:0032259">
    <property type="term" value="P:methylation"/>
    <property type="evidence" value="ECO:0007669"/>
    <property type="project" value="UniProtKB-KW"/>
</dbReference>